<sequence>MNTCFFHSLRLSDGTWLFPKAFPVRPLASFNQKAFLAPGLGSSPSMANSVLSHRCAFRLAFTPPTPTDSMSLGIGSFQNSFPLELGSFPPKSMILGYLIRHFHLSN</sequence>
<evidence type="ECO:0000313" key="2">
    <source>
        <dbReference type="Proteomes" id="UP000032304"/>
    </source>
</evidence>
<gene>
    <name evidence="1" type="ORF">B456_001G168100</name>
</gene>
<dbReference type="Gramene" id="KJB09805">
    <property type="protein sequence ID" value="KJB09805"/>
    <property type="gene ID" value="B456_001G168100"/>
</dbReference>
<reference evidence="1 2" key="1">
    <citation type="journal article" date="2012" name="Nature">
        <title>Repeated polyploidization of Gossypium genomes and the evolution of spinnable cotton fibres.</title>
        <authorList>
            <person name="Paterson A.H."/>
            <person name="Wendel J.F."/>
            <person name="Gundlach H."/>
            <person name="Guo H."/>
            <person name="Jenkins J."/>
            <person name="Jin D."/>
            <person name="Llewellyn D."/>
            <person name="Showmaker K.C."/>
            <person name="Shu S."/>
            <person name="Udall J."/>
            <person name="Yoo M.J."/>
            <person name="Byers R."/>
            <person name="Chen W."/>
            <person name="Doron-Faigenboim A."/>
            <person name="Duke M.V."/>
            <person name="Gong L."/>
            <person name="Grimwood J."/>
            <person name="Grover C."/>
            <person name="Grupp K."/>
            <person name="Hu G."/>
            <person name="Lee T.H."/>
            <person name="Li J."/>
            <person name="Lin L."/>
            <person name="Liu T."/>
            <person name="Marler B.S."/>
            <person name="Page J.T."/>
            <person name="Roberts A.W."/>
            <person name="Romanel E."/>
            <person name="Sanders W.S."/>
            <person name="Szadkowski E."/>
            <person name="Tan X."/>
            <person name="Tang H."/>
            <person name="Xu C."/>
            <person name="Wang J."/>
            <person name="Wang Z."/>
            <person name="Zhang D."/>
            <person name="Zhang L."/>
            <person name="Ashrafi H."/>
            <person name="Bedon F."/>
            <person name="Bowers J.E."/>
            <person name="Brubaker C.L."/>
            <person name="Chee P.W."/>
            <person name="Das S."/>
            <person name="Gingle A.R."/>
            <person name="Haigler C.H."/>
            <person name="Harker D."/>
            <person name="Hoffmann L.V."/>
            <person name="Hovav R."/>
            <person name="Jones D.C."/>
            <person name="Lemke C."/>
            <person name="Mansoor S."/>
            <person name="ur Rahman M."/>
            <person name="Rainville L.N."/>
            <person name="Rambani A."/>
            <person name="Reddy U.K."/>
            <person name="Rong J.K."/>
            <person name="Saranga Y."/>
            <person name="Scheffler B.E."/>
            <person name="Scheffler J.A."/>
            <person name="Stelly D.M."/>
            <person name="Triplett B.A."/>
            <person name="Van Deynze A."/>
            <person name="Vaslin M.F."/>
            <person name="Waghmare V.N."/>
            <person name="Walford S.A."/>
            <person name="Wright R.J."/>
            <person name="Zaki E.A."/>
            <person name="Zhang T."/>
            <person name="Dennis E.S."/>
            <person name="Mayer K.F."/>
            <person name="Peterson D.G."/>
            <person name="Rokhsar D.S."/>
            <person name="Wang X."/>
            <person name="Schmutz J."/>
        </authorList>
    </citation>
    <scope>NUCLEOTIDE SEQUENCE [LARGE SCALE GENOMIC DNA]</scope>
</reference>
<keyword evidence="2" id="KW-1185">Reference proteome</keyword>
<protein>
    <submittedName>
        <fullName evidence="1">Uncharacterized protein</fullName>
    </submittedName>
</protein>
<dbReference type="AlphaFoldDB" id="A0A0D2QRE3"/>
<proteinExistence type="predicted"/>
<dbReference type="Proteomes" id="UP000032304">
    <property type="component" value="Chromosome 1"/>
</dbReference>
<accession>A0A0D2QRE3</accession>
<organism evidence="1 2">
    <name type="scientific">Gossypium raimondii</name>
    <name type="common">Peruvian cotton</name>
    <name type="synonym">Gossypium klotzschianum subsp. raimondii</name>
    <dbReference type="NCBI Taxonomy" id="29730"/>
    <lineage>
        <taxon>Eukaryota</taxon>
        <taxon>Viridiplantae</taxon>
        <taxon>Streptophyta</taxon>
        <taxon>Embryophyta</taxon>
        <taxon>Tracheophyta</taxon>
        <taxon>Spermatophyta</taxon>
        <taxon>Magnoliopsida</taxon>
        <taxon>eudicotyledons</taxon>
        <taxon>Gunneridae</taxon>
        <taxon>Pentapetalae</taxon>
        <taxon>rosids</taxon>
        <taxon>malvids</taxon>
        <taxon>Malvales</taxon>
        <taxon>Malvaceae</taxon>
        <taxon>Malvoideae</taxon>
        <taxon>Gossypium</taxon>
    </lineage>
</organism>
<evidence type="ECO:0000313" key="1">
    <source>
        <dbReference type="EMBL" id="KJB09805.1"/>
    </source>
</evidence>
<dbReference type="EMBL" id="CM001740">
    <property type="protein sequence ID" value="KJB09805.1"/>
    <property type="molecule type" value="Genomic_DNA"/>
</dbReference>
<name>A0A0D2QRE3_GOSRA</name>